<feature type="domain" description="Rhamnogalacturonan lyase" evidence="1">
    <location>
        <begin position="64"/>
        <end position="251"/>
    </location>
</feature>
<dbReference type="Proteomes" id="UP000653305">
    <property type="component" value="Unassembled WGS sequence"/>
</dbReference>
<keyword evidence="3" id="KW-1185">Reference proteome</keyword>
<dbReference type="EMBL" id="BMAC01001165">
    <property type="protein sequence ID" value="GFQ06127.1"/>
    <property type="molecule type" value="Genomic_DNA"/>
</dbReference>
<dbReference type="AlphaFoldDB" id="A0A830D3A1"/>
<evidence type="ECO:0000313" key="2">
    <source>
        <dbReference type="EMBL" id="GFQ06127.1"/>
    </source>
</evidence>
<evidence type="ECO:0000259" key="1">
    <source>
        <dbReference type="Pfam" id="PF14683"/>
    </source>
</evidence>
<dbReference type="OrthoDB" id="908807at2759"/>
<dbReference type="CDD" id="cd10317">
    <property type="entry name" value="RGL4_C"/>
    <property type="match status" value="1"/>
</dbReference>
<dbReference type="Gene3D" id="2.60.120.260">
    <property type="entry name" value="Galactose-binding domain-like"/>
    <property type="match status" value="1"/>
</dbReference>
<comment type="caution">
    <text evidence="2">The sequence shown here is derived from an EMBL/GenBank/DDBJ whole genome shotgun (WGS) entry which is preliminary data.</text>
</comment>
<accession>A0A830D3A1</accession>
<proteinExistence type="predicted"/>
<evidence type="ECO:0000313" key="3">
    <source>
        <dbReference type="Proteomes" id="UP000653305"/>
    </source>
</evidence>
<keyword evidence="2" id="KW-0456">Lyase</keyword>
<dbReference type="PANTHER" id="PTHR32018">
    <property type="entry name" value="RHAMNOGALACTURONATE LYASE FAMILY PROTEIN"/>
    <property type="match status" value="1"/>
</dbReference>
<reference evidence="2" key="1">
    <citation type="submission" date="2020-07" db="EMBL/GenBank/DDBJ databases">
        <title>Ethylene signaling mediates host invasion by parasitic plants.</title>
        <authorList>
            <person name="Yoshida S."/>
        </authorList>
    </citation>
    <scope>NUCLEOTIDE SEQUENCE</scope>
    <source>
        <strain evidence="2">Okayama</strain>
    </source>
</reference>
<name>A0A830D3A1_9LAMI</name>
<dbReference type="InterPro" id="IPR029411">
    <property type="entry name" value="RG-lyase_III"/>
</dbReference>
<dbReference type="GO" id="GO:0016829">
    <property type="term" value="F:lyase activity"/>
    <property type="evidence" value="ECO:0007669"/>
    <property type="project" value="UniProtKB-KW"/>
</dbReference>
<protein>
    <submittedName>
        <fullName evidence="2">Rhamnogalacturonate lyase</fullName>
    </submittedName>
</protein>
<dbReference type="PANTHER" id="PTHR32018:SF50">
    <property type="entry name" value="RHAMNOGALACTURONAN ENDOLYASE"/>
    <property type="match status" value="1"/>
</dbReference>
<organism evidence="2 3">
    <name type="scientific">Phtheirospermum japonicum</name>
    <dbReference type="NCBI Taxonomy" id="374723"/>
    <lineage>
        <taxon>Eukaryota</taxon>
        <taxon>Viridiplantae</taxon>
        <taxon>Streptophyta</taxon>
        <taxon>Embryophyta</taxon>
        <taxon>Tracheophyta</taxon>
        <taxon>Spermatophyta</taxon>
        <taxon>Magnoliopsida</taxon>
        <taxon>eudicotyledons</taxon>
        <taxon>Gunneridae</taxon>
        <taxon>Pentapetalae</taxon>
        <taxon>asterids</taxon>
        <taxon>lamiids</taxon>
        <taxon>Lamiales</taxon>
        <taxon>Orobanchaceae</taxon>
        <taxon>Orobanchaceae incertae sedis</taxon>
        <taxon>Phtheirospermum</taxon>
    </lineage>
</organism>
<dbReference type="Pfam" id="PF14683">
    <property type="entry name" value="CBM-like"/>
    <property type="match status" value="1"/>
</dbReference>
<dbReference type="InterPro" id="IPR051850">
    <property type="entry name" value="Polysacch_Lyase_4"/>
</dbReference>
<gene>
    <name evidence="2" type="ORF">PHJA_002756700</name>
</gene>
<dbReference type="InterPro" id="IPR008979">
    <property type="entry name" value="Galactose-bd-like_sf"/>
</dbReference>
<sequence>MVPLTNPNFSLARRDKRRDLADSLFASVPGYIGDYKHTSDIIIAPGNTVVATNIVFESPRKGVTLWEIGIPDRSAAEFFIPDPSPTILIHQYSRPVEKFRQYGLWMRYTDYYPQADLVYTIGKSDYTKDWFFAHVTRNLGNNQYVSTTWHIEFDLNNVNKGVNYTLQLALASANQAELQVRFNDPKSAPHFTSGLIGRDNAIARHGAHGLYHLYSIGVLGSRLVDGRNTIFLTQARSQGPFSGIMYDYIRFEGPA</sequence>
<dbReference type="SUPFAM" id="SSF49785">
    <property type="entry name" value="Galactose-binding domain-like"/>
    <property type="match status" value="1"/>
</dbReference>